<dbReference type="AlphaFoldDB" id="A0A0E9XU74"/>
<accession>A0A0E9XU74</accession>
<sequence length="35" mass="4138">MKQLTQYKTMHYTETVQKYGLKEDKINACCLWGAL</sequence>
<evidence type="ECO:0000313" key="1">
    <source>
        <dbReference type="EMBL" id="JAI05224.1"/>
    </source>
</evidence>
<proteinExistence type="predicted"/>
<reference evidence="1" key="1">
    <citation type="submission" date="2014-11" db="EMBL/GenBank/DDBJ databases">
        <authorList>
            <person name="Amaro Gonzalez C."/>
        </authorList>
    </citation>
    <scope>NUCLEOTIDE SEQUENCE</scope>
</reference>
<organism evidence="1">
    <name type="scientific">Anguilla anguilla</name>
    <name type="common">European freshwater eel</name>
    <name type="synonym">Muraena anguilla</name>
    <dbReference type="NCBI Taxonomy" id="7936"/>
    <lineage>
        <taxon>Eukaryota</taxon>
        <taxon>Metazoa</taxon>
        <taxon>Chordata</taxon>
        <taxon>Craniata</taxon>
        <taxon>Vertebrata</taxon>
        <taxon>Euteleostomi</taxon>
        <taxon>Actinopterygii</taxon>
        <taxon>Neopterygii</taxon>
        <taxon>Teleostei</taxon>
        <taxon>Anguilliformes</taxon>
        <taxon>Anguillidae</taxon>
        <taxon>Anguilla</taxon>
    </lineage>
</organism>
<reference evidence="1" key="2">
    <citation type="journal article" date="2015" name="Fish Shellfish Immunol.">
        <title>Early steps in the European eel (Anguilla anguilla)-Vibrio vulnificus interaction in the gills: Role of the RtxA13 toxin.</title>
        <authorList>
            <person name="Callol A."/>
            <person name="Pajuelo D."/>
            <person name="Ebbesson L."/>
            <person name="Teles M."/>
            <person name="MacKenzie S."/>
            <person name="Amaro C."/>
        </authorList>
    </citation>
    <scope>NUCLEOTIDE SEQUENCE</scope>
</reference>
<name>A0A0E9XU74_ANGAN</name>
<dbReference type="EMBL" id="GBXM01003354">
    <property type="protein sequence ID" value="JAI05224.1"/>
    <property type="molecule type" value="Transcribed_RNA"/>
</dbReference>
<protein>
    <submittedName>
        <fullName evidence="1">Uncharacterized protein</fullName>
    </submittedName>
</protein>